<dbReference type="InterPro" id="IPR000805">
    <property type="entry name" value="Glyco_hydro_26"/>
</dbReference>
<dbReference type="PANTHER" id="PTHR40079:SF4">
    <property type="entry name" value="GH26 DOMAIN-CONTAINING PROTEIN-RELATED"/>
    <property type="match status" value="1"/>
</dbReference>
<name>A0ABV6VTX7_9ACTN</name>
<dbReference type="PROSITE" id="PS51764">
    <property type="entry name" value="GH26"/>
    <property type="match status" value="1"/>
</dbReference>
<dbReference type="InterPro" id="IPR017853">
    <property type="entry name" value="GH"/>
</dbReference>
<dbReference type="PANTHER" id="PTHR40079">
    <property type="entry name" value="MANNAN ENDO-1,4-BETA-MANNOSIDASE E-RELATED"/>
    <property type="match status" value="1"/>
</dbReference>
<evidence type="ECO:0000313" key="8">
    <source>
        <dbReference type="Proteomes" id="UP001592531"/>
    </source>
</evidence>
<feature type="active site" description="Nucleophile" evidence="4">
    <location>
        <position position="292"/>
    </location>
</feature>
<evidence type="ECO:0000256" key="4">
    <source>
        <dbReference type="PROSITE-ProRule" id="PRU01100"/>
    </source>
</evidence>
<keyword evidence="2 4" id="KW-0378">Hydrolase</keyword>
<dbReference type="SUPFAM" id="SSF51445">
    <property type="entry name" value="(Trans)glycosidases"/>
    <property type="match status" value="1"/>
</dbReference>
<keyword evidence="3 4" id="KW-0326">Glycosidase</keyword>
<comment type="caution">
    <text evidence="7">The sequence shown here is derived from an EMBL/GenBank/DDBJ whole genome shotgun (WGS) entry which is preliminary data.</text>
</comment>
<feature type="chain" id="PRO_5045258396" evidence="5">
    <location>
        <begin position="18"/>
        <end position="371"/>
    </location>
</feature>
<dbReference type="Pfam" id="PF02156">
    <property type="entry name" value="Glyco_hydro_26"/>
    <property type="match status" value="1"/>
</dbReference>
<dbReference type="PRINTS" id="PR00739">
    <property type="entry name" value="GLHYDRLASE26"/>
</dbReference>
<evidence type="ECO:0000259" key="6">
    <source>
        <dbReference type="PROSITE" id="PS51764"/>
    </source>
</evidence>
<sequence length="371" mass="39941">MTLNVLLLCSLSYGVYAAVISKAQAPAYAGLGAEAKGPGLVDQLKLKAPQTPSIPQKQQLLDPDGIYFGTSTKQAPWSGAEVQQVGADAGARPTISEYFVNWKHGFDPAAVSAAYQHGTLPLISWEPWAGGDSNQGAGIPKTTSADVDQPAYRLANITAGKFDSYITAFAKGVAADRRPVMIRFAHEMNGSWYPWSEQTNGNHLGDYVKAWRHVHDLFAQAGATNAIWIWSPDVVRGSHTRGLSALYPGDAYVDLVGLTGYGVLGEKTPDTTFDSTLKKVAALTDKKILITETGAEPSSLKATWIRGFFPWLIKHPQVIGFVWFEKDLATGANADWRFAATPETLSAFRKGIKTLHLVSGSVRAAASKPPP</sequence>
<feature type="signal peptide" evidence="5">
    <location>
        <begin position="1"/>
        <end position="17"/>
    </location>
</feature>
<reference evidence="7 8" key="1">
    <citation type="submission" date="2024-09" db="EMBL/GenBank/DDBJ databases">
        <authorList>
            <person name="Lee S.D."/>
        </authorList>
    </citation>
    <scope>NUCLEOTIDE SEQUENCE [LARGE SCALE GENOMIC DNA]</scope>
    <source>
        <strain evidence="7 8">N8-3</strain>
    </source>
</reference>
<keyword evidence="5" id="KW-0732">Signal</keyword>
<dbReference type="Gene3D" id="3.20.20.80">
    <property type="entry name" value="Glycosidases"/>
    <property type="match status" value="1"/>
</dbReference>
<feature type="active site" description="Proton donor" evidence="4">
    <location>
        <position position="187"/>
    </location>
</feature>
<proteinExistence type="inferred from homology"/>
<evidence type="ECO:0000256" key="2">
    <source>
        <dbReference type="ARBA" id="ARBA00022801"/>
    </source>
</evidence>
<comment type="similarity">
    <text evidence="1 4">Belongs to the glycosyl hydrolase 26 family.</text>
</comment>
<dbReference type="InterPro" id="IPR022790">
    <property type="entry name" value="GH26_dom"/>
</dbReference>
<dbReference type="EMBL" id="JBHFAB010000006">
    <property type="protein sequence ID" value="MFC1417113.1"/>
    <property type="molecule type" value="Genomic_DNA"/>
</dbReference>
<feature type="domain" description="GH26" evidence="6">
    <location>
        <begin position="49"/>
        <end position="348"/>
    </location>
</feature>
<evidence type="ECO:0000256" key="3">
    <source>
        <dbReference type="ARBA" id="ARBA00023295"/>
    </source>
</evidence>
<dbReference type="RefSeq" id="WP_380534928.1">
    <property type="nucleotide sequence ID" value="NZ_JBHFAB010000006.1"/>
</dbReference>
<evidence type="ECO:0000256" key="5">
    <source>
        <dbReference type="SAM" id="SignalP"/>
    </source>
</evidence>
<gene>
    <name evidence="7" type="ORF">ACEZDE_10700</name>
</gene>
<accession>A0ABV6VTX7</accession>
<organism evidence="7 8">
    <name type="scientific">Streptacidiphilus cavernicola</name>
    <dbReference type="NCBI Taxonomy" id="3342716"/>
    <lineage>
        <taxon>Bacteria</taxon>
        <taxon>Bacillati</taxon>
        <taxon>Actinomycetota</taxon>
        <taxon>Actinomycetes</taxon>
        <taxon>Kitasatosporales</taxon>
        <taxon>Streptomycetaceae</taxon>
        <taxon>Streptacidiphilus</taxon>
    </lineage>
</organism>
<dbReference type="GO" id="GO:0016787">
    <property type="term" value="F:hydrolase activity"/>
    <property type="evidence" value="ECO:0007669"/>
    <property type="project" value="UniProtKB-KW"/>
</dbReference>
<protein>
    <submittedName>
        <fullName evidence="7">Glycoside hydrolase family 26 protein</fullName>
    </submittedName>
</protein>
<keyword evidence="8" id="KW-1185">Reference proteome</keyword>
<dbReference type="Proteomes" id="UP001592531">
    <property type="component" value="Unassembled WGS sequence"/>
</dbReference>
<evidence type="ECO:0000256" key="1">
    <source>
        <dbReference type="ARBA" id="ARBA00007754"/>
    </source>
</evidence>
<evidence type="ECO:0000313" key="7">
    <source>
        <dbReference type="EMBL" id="MFC1417113.1"/>
    </source>
</evidence>